<dbReference type="AlphaFoldDB" id="A0A8J9X2W7"/>
<dbReference type="InterPro" id="IPR041679">
    <property type="entry name" value="DNA2/NAM7-like_C"/>
</dbReference>
<dbReference type="InterPro" id="IPR047187">
    <property type="entry name" value="SF1_C_Upf1"/>
</dbReference>
<dbReference type="SUPFAM" id="SSF52540">
    <property type="entry name" value="P-loop containing nucleoside triphosphate hydrolases"/>
    <property type="match status" value="1"/>
</dbReference>
<name>A0A8J9X2W7_PHATR</name>
<proteinExistence type="predicted"/>
<dbReference type="Pfam" id="PF13087">
    <property type="entry name" value="AAA_12"/>
    <property type="match status" value="1"/>
</dbReference>
<dbReference type="CDD" id="cd18808">
    <property type="entry name" value="SF1_C_Upf1"/>
    <property type="match status" value="1"/>
</dbReference>
<dbReference type="Gene3D" id="3.40.50.300">
    <property type="entry name" value="P-loop containing nucleotide triphosphate hydrolases"/>
    <property type="match status" value="1"/>
</dbReference>
<protein>
    <recommendedName>
        <fullName evidence="1">DNA2/NAM7 helicase-like C-terminal domain-containing protein</fullName>
    </recommendedName>
</protein>
<dbReference type="Proteomes" id="UP000836788">
    <property type="component" value="Chromosome 2"/>
</dbReference>
<dbReference type="PANTHER" id="PTHR10887">
    <property type="entry name" value="DNA2/NAM7 HELICASE FAMILY"/>
    <property type="match status" value="1"/>
</dbReference>
<feature type="domain" description="DNA2/NAM7 helicase-like C-terminal" evidence="1">
    <location>
        <begin position="1"/>
        <end position="42"/>
    </location>
</feature>
<sequence length="79" mass="9035">RDVIIFSTVRSNRQGRIGFLRDWRRMNVALTRAKAGLIVIGDLDTLREADLHWDAFGKWASSTRCVVDDFDSPEDEPSL</sequence>
<organism evidence="2">
    <name type="scientific">Phaeodactylum tricornutum</name>
    <name type="common">Diatom</name>
    <dbReference type="NCBI Taxonomy" id="2850"/>
    <lineage>
        <taxon>Eukaryota</taxon>
        <taxon>Sar</taxon>
        <taxon>Stramenopiles</taxon>
        <taxon>Ochrophyta</taxon>
        <taxon>Bacillariophyta</taxon>
        <taxon>Bacillariophyceae</taxon>
        <taxon>Bacillariophycidae</taxon>
        <taxon>Naviculales</taxon>
        <taxon>Phaeodactylaceae</taxon>
        <taxon>Phaeodactylum</taxon>
    </lineage>
</organism>
<dbReference type="InterPro" id="IPR027417">
    <property type="entry name" value="P-loop_NTPase"/>
</dbReference>
<dbReference type="InterPro" id="IPR045055">
    <property type="entry name" value="DNA2/NAM7-like"/>
</dbReference>
<gene>
    <name evidence="2" type="ORF">PTTT1_LOCUS25188</name>
</gene>
<dbReference type="PANTHER" id="PTHR10887:SF495">
    <property type="entry name" value="HELICASE SENATAXIN ISOFORM X1-RELATED"/>
    <property type="match status" value="1"/>
</dbReference>
<dbReference type="EMBL" id="OU594943">
    <property type="protein sequence ID" value="CAG9284201.1"/>
    <property type="molecule type" value="Genomic_DNA"/>
</dbReference>
<feature type="non-terminal residue" evidence="2">
    <location>
        <position position="1"/>
    </location>
</feature>
<evidence type="ECO:0000313" key="2">
    <source>
        <dbReference type="EMBL" id="CAG9284201.1"/>
    </source>
</evidence>
<accession>A0A8J9X2W7</accession>
<evidence type="ECO:0000259" key="1">
    <source>
        <dbReference type="Pfam" id="PF13087"/>
    </source>
</evidence>
<reference evidence="2" key="1">
    <citation type="submission" date="2022-02" db="EMBL/GenBank/DDBJ databases">
        <authorList>
            <person name="Giguere J D."/>
        </authorList>
    </citation>
    <scope>NUCLEOTIDE SEQUENCE</scope>
    <source>
        <strain evidence="2">CCAP 1055/1</strain>
    </source>
</reference>